<organism evidence="1 2">
    <name type="scientific">Ambrosiozyma monospora</name>
    <name type="common">Yeast</name>
    <name type="synonym">Endomycopsis monosporus</name>
    <dbReference type="NCBI Taxonomy" id="43982"/>
    <lineage>
        <taxon>Eukaryota</taxon>
        <taxon>Fungi</taxon>
        <taxon>Dikarya</taxon>
        <taxon>Ascomycota</taxon>
        <taxon>Saccharomycotina</taxon>
        <taxon>Pichiomycetes</taxon>
        <taxon>Pichiales</taxon>
        <taxon>Pichiaceae</taxon>
        <taxon>Ambrosiozyma</taxon>
    </lineage>
</organism>
<keyword evidence="2" id="KW-1185">Reference proteome</keyword>
<accession>A0ACB5SZ44</accession>
<dbReference type="EMBL" id="BSXS01001778">
    <property type="protein sequence ID" value="GME77219.1"/>
    <property type="molecule type" value="Genomic_DNA"/>
</dbReference>
<proteinExistence type="predicted"/>
<sequence length="379" mass="43438">MPYHGSILFLNETTNGSLLIFLHPPLDRNNQMIEDITSFGGLVTRTLNNNAIIITSPERLDDVIDTYDHKRKLYDAKFVEDTINQERPLHIQDYVLFDPSLSTKTSGFRRHHSKEPTITSKSKRFTAEEDFNFAKTIFANCKSISVDQRGYESFYIPGTFYTNYAKMNGRTPESWRQRFKKYLLVFGLMNYLEYHILMIQNKKKPLPVSLANPKWLKARIAAAKVDVCLHYPGLPGNYSLLGQITFAEPLPKTATVNTKGNHLKRRSAHEHNSDKAKIRKTNGITTQKPHTIFSDFESDNDFSGPEIADRCTPENEQEQQNNGDSDLSHLFPKLRTPRKNLREPDFIAGESSDKSTLLQNFDSDDDDSFSLESSPFMEL</sequence>
<evidence type="ECO:0000313" key="2">
    <source>
        <dbReference type="Proteomes" id="UP001165064"/>
    </source>
</evidence>
<comment type="caution">
    <text evidence="1">The sequence shown here is derived from an EMBL/GenBank/DDBJ whole genome shotgun (WGS) entry which is preliminary data.</text>
</comment>
<gene>
    <name evidence="1" type="ORF">Amon02_000294100</name>
</gene>
<protein>
    <submittedName>
        <fullName evidence="1">Unnamed protein product</fullName>
    </submittedName>
</protein>
<dbReference type="Proteomes" id="UP001165064">
    <property type="component" value="Unassembled WGS sequence"/>
</dbReference>
<reference evidence="1" key="1">
    <citation type="submission" date="2023-04" db="EMBL/GenBank/DDBJ databases">
        <title>Ambrosiozyma monospora NBRC 10751.</title>
        <authorList>
            <person name="Ichikawa N."/>
            <person name="Sato H."/>
            <person name="Tonouchi N."/>
        </authorList>
    </citation>
    <scope>NUCLEOTIDE SEQUENCE</scope>
    <source>
        <strain evidence="1">NBRC 10751</strain>
    </source>
</reference>
<name>A0ACB5SZ44_AMBMO</name>
<evidence type="ECO:0000313" key="1">
    <source>
        <dbReference type="EMBL" id="GME77219.1"/>
    </source>
</evidence>